<dbReference type="GO" id="GO:0035091">
    <property type="term" value="F:phosphatidylinositol binding"/>
    <property type="evidence" value="ECO:0007669"/>
    <property type="project" value="InterPro"/>
</dbReference>
<accession>A0A485KL51</accession>
<proteinExistence type="predicted"/>
<dbReference type="SUPFAM" id="SSF64268">
    <property type="entry name" value="PX domain"/>
    <property type="match status" value="1"/>
</dbReference>
<evidence type="ECO:0000313" key="3">
    <source>
        <dbReference type="EMBL" id="KAF0700762.1"/>
    </source>
</evidence>
<evidence type="ECO:0000256" key="2">
    <source>
        <dbReference type="SAM" id="Phobius"/>
    </source>
</evidence>
<keyword evidence="5" id="KW-1185">Reference proteome</keyword>
<dbReference type="Gene3D" id="3.30.1520.10">
    <property type="entry name" value="Phox-like domain"/>
    <property type="match status" value="1"/>
</dbReference>
<keyword evidence="2" id="KW-0812">Transmembrane</keyword>
<protein>
    <submittedName>
        <fullName evidence="4">Aste57867_8715 protein</fullName>
    </submittedName>
</protein>
<keyword evidence="2" id="KW-1133">Transmembrane helix</keyword>
<gene>
    <name evidence="4" type="primary">Aste57867_8715</name>
    <name evidence="3" type="ORF">As57867_008681</name>
    <name evidence="4" type="ORF">ASTE57867_8715</name>
</gene>
<dbReference type="OrthoDB" id="93876at2759"/>
<evidence type="ECO:0000256" key="1">
    <source>
        <dbReference type="SAM" id="MobiDB-lite"/>
    </source>
</evidence>
<evidence type="ECO:0000313" key="4">
    <source>
        <dbReference type="EMBL" id="VFT85601.1"/>
    </source>
</evidence>
<evidence type="ECO:0000313" key="5">
    <source>
        <dbReference type="Proteomes" id="UP000332933"/>
    </source>
</evidence>
<feature type="region of interest" description="Disordered" evidence="1">
    <location>
        <begin position="78"/>
        <end position="101"/>
    </location>
</feature>
<feature type="region of interest" description="Disordered" evidence="1">
    <location>
        <begin position="201"/>
        <end position="223"/>
    </location>
</feature>
<dbReference type="AlphaFoldDB" id="A0A485KL51"/>
<dbReference type="Proteomes" id="UP000332933">
    <property type="component" value="Unassembled WGS sequence"/>
</dbReference>
<dbReference type="InterPro" id="IPR036871">
    <property type="entry name" value="PX_dom_sf"/>
</dbReference>
<organism evidence="4 5">
    <name type="scientific">Aphanomyces stellatus</name>
    <dbReference type="NCBI Taxonomy" id="120398"/>
    <lineage>
        <taxon>Eukaryota</taxon>
        <taxon>Sar</taxon>
        <taxon>Stramenopiles</taxon>
        <taxon>Oomycota</taxon>
        <taxon>Saprolegniomycetes</taxon>
        <taxon>Saprolegniales</taxon>
        <taxon>Verrucalvaceae</taxon>
        <taxon>Aphanomyces</taxon>
    </lineage>
</organism>
<name>A0A485KL51_9STRA</name>
<dbReference type="EMBL" id="CAADRA010005134">
    <property type="protein sequence ID" value="VFT85601.1"/>
    <property type="molecule type" value="Genomic_DNA"/>
</dbReference>
<keyword evidence="2" id="KW-0472">Membrane</keyword>
<sequence>MMHTVTISPPPLRGNVLADVFLSFATAAIIGGVLTFVIWCATVVSKSPEPIRAPHSRIGECSIQLPQRDSQRRRLHPLHRPPRISAGNIHATPTTKSPPPAQKPEIFITHAGLSNKYQGHVYATYSMQMKWPTKDVSLVVRRFSEFDALRKAVQQELRAAQLSVKCVPPLPPKTLRVSRLPPVPFVFDVQRPLVEQTRCGFSRQAPQTPRKLHAPPRVHTTCD</sequence>
<feature type="transmembrane region" description="Helical" evidence="2">
    <location>
        <begin position="20"/>
        <end position="44"/>
    </location>
</feature>
<dbReference type="CDD" id="cd06093">
    <property type="entry name" value="PX_domain"/>
    <property type="match status" value="1"/>
</dbReference>
<reference evidence="3" key="2">
    <citation type="submission" date="2019-06" db="EMBL/GenBank/DDBJ databases">
        <title>Genomics analysis of Aphanomyces spp. identifies a new class of oomycete effector associated with host adaptation.</title>
        <authorList>
            <person name="Gaulin E."/>
        </authorList>
    </citation>
    <scope>NUCLEOTIDE SEQUENCE</scope>
    <source>
        <strain evidence="3">CBS 578.67</strain>
    </source>
</reference>
<reference evidence="4 5" key="1">
    <citation type="submission" date="2019-03" db="EMBL/GenBank/DDBJ databases">
        <authorList>
            <person name="Gaulin E."/>
            <person name="Dumas B."/>
        </authorList>
    </citation>
    <scope>NUCLEOTIDE SEQUENCE [LARGE SCALE GENOMIC DNA]</scope>
    <source>
        <strain evidence="4">CBS 568.67</strain>
    </source>
</reference>
<dbReference type="EMBL" id="VJMH01005113">
    <property type="protein sequence ID" value="KAF0700762.1"/>
    <property type="molecule type" value="Genomic_DNA"/>
</dbReference>